<evidence type="ECO:0000256" key="14">
    <source>
        <dbReference type="SAM" id="Phobius"/>
    </source>
</evidence>
<organism evidence="17 18">
    <name type="scientific">Terrisporobacter petrolearius</name>
    <dbReference type="NCBI Taxonomy" id="1460447"/>
    <lineage>
        <taxon>Bacteria</taxon>
        <taxon>Bacillati</taxon>
        <taxon>Bacillota</taxon>
        <taxon>Clostridia</taxon>
        <taxon>Peptostreptococcales</taxon>
        <taxon>Peptostreptococcaceae</taxon>
        <taxon>Terrisporobacter</taxon>
    </lineage>
</organism>
<dbReference type="GO" id="GO:0009002">
    <property type="term" value="F:serine-type D-Ala-D-Ala carboxypeptidase activity"/>
    <property type="evidence" value="ECO:0007669"/>
    <property type="project" value="UniProtKB-EC"/>
</dbReference>
<evidence type="ECO:0000313" key="18">
    <source>
        <dbReference type="Proteomes" id="UP001477947"/>
    </source>
</evidence>
<dbReference type="InterPro" id="IPR037167">
    <property type="entry name" value="Peptidase_S11_C_sf"/>
</dbReference>
<evidence type="ECO:0000256" key="3">
    <source>
        <dbReference type="ARBA" id="ARBA00007164"/>
    </source>
</evidence>
<accession>A0ABZ3FGD0</accession>
<feature type="chain" id="PRO_5046960936" description="serine-type D-Ala-D-Ala carboxypeptidase" evidence="15">
    <location>
        <begin position="20"/>
        <end position="433"/>
    </location>
</feature>
<dbReference type="InterPro" id="IPR012907">
    <property type="entry name" value="Peptidase_S11_C"/>
</dbReference>
<feature type="signal peptide" evidence="15">
    <location>
        <begin position="1"/>
        <end position="19"/>
    </location>
</feature>
<gene>
    <name evidence="17" type="primary">dacF_3</name>
    <name evidence="17" type="ORF">TPELB_31960</name>
</gene>
<dbReference type="InterPro" id="IPR012338">
    <property type="entry name" value="Beta-lactam/transpept-like"/>
</dbReference>
<dbReference type="Gene3D" id="3.40.710.10">
    <property type="entry name" value="DD-peptidase/beta-lactamase superfamily"/>
    <property type="match status" value="1"/>
</dbReference>
<name>A0ABZ3FGD0_9FIRM</name>
<keyword evidence="18" id="KW-1185">Reference proteome</keyword>
<dbReference type="PANTHER" id="PTHR21581">
    <property type="entry name" value="D-ALANYL-D-ALANINE CARBOXYPEPTIDASE"/>
    <property type="match status" value="1"/>
</dbReference>
<proteinExistence type="inferred from homology"/>
<dbReference type="Pfam" id="PF00768">
    <property type="entry name" value="Peptidase_S11"/>
    <property type="match status" value="1"/>
</dbReference>
<feature type="domain" description="Peptidase S11 D-Ala-D-Ala carboxypeptidase A C-terminal" evidence="16">
    <location>
        <begin position="293"/>
        <end position="382"/>
    </location>
</feature>
<keyword evidence="9" id="KW-0133">Cell shape</keyword>
<comment type="catalytic activity">
    <reaction evidence="12">
        <text>Preferential cleavage: (Ac)2-L-Lys-D-Ala-|-D-Ala. Also transpeptidation of peptidyl-alanyl moieties that are N-acyl substituents of D-alanine.</text>
        <dbReference type="EC" id="3.4.16.4"/>
    </reaction>
</comment>
<keyword evidence="14" id="KW-0812">Transmembrane</keyword>
<evidence type="ECO:0000256" key="10">
    <source>
        <dbReference type="ARBA" id="ARBA00022984"/>
    </source>
</evidence>
<dbReference type="RefSeq" id="WP_206924241.1">
    <property type="nucleotide sequence ID" value="NZ_CP154622.1"/>
</dbReference>
<dbReference type="InterPro" id="IPR018044">
    <property type="entry name" value="Peptidase_S11"/>
</dbReference>
<comment type="function">
    <text evidence="1">Removes C-terminal D-alanyl residues from sugar-peptide cell wall precursors.</text>
</comment>
<keyword evidence="8 17" id="KW-0378">Hydrolase</keyword>
<dbReference type="Proteomes" id="UP001477947">
    <property type="component" value="Chromosome"/>
</dbReference>
<evidence type="ECO:0000256" key="15">
    <source>
        <dbReference type="SAM" id="SignalP"/>
    </source>
</evidence>
<keyword evidence="5 17" id="KW-0121">Carboxypeptidase</keyword>
<evidence type="ECO:0000256" key="5">
    <source>
        <dbReference type="ARBA" id="ARBA00022645"/>
    </source>
</evidence>
<evidence type="ECO:0000256" key="13">
    <source>
        <dbReference type="RuleBase" id="RU004016"/>
    </source>
</evidence>
<evidence type="ECO:0000256" key="1">
    <source>
        <dbReference type="ARBA" id="ARBA00003217"/>
    </source>
</evidence>
<dbReference type="SUPFAM" id="SSF69189">
    <property type="entry name" value="Penicillin-binding protein associated domain"/>
    <property type="match status" value="1"/>
</dbReference>
<feature type="transmembrane region" description="Helical" evidence="14">
    <location>
        <begin position="395"/>
        <end position="416"/>
    </location>
</feature>
<evidence type="ECO:0000313" key="17">
    <source>
        <dbReference type="EMBL" id="XAM42882.1"/>
    </source>
</evidence>
<dbReference type="Gene3D" id="2.60.410.10">
    <property type="entry name" value="D-Ala-D-Ala carboxypeptidase, C-terminal domain"/>
    <property type="match status" value="1"/>
</dbReference>
<dbReference type="SUPFAM" id="SSF56601">
    <property type="entry name" value="beta-lactamase/transpeptidase-like"/>
    <property type="match status" value="1"/>
</dbReference>
<evidence type="ECO:0000256" key="7">
    <source>
        <dbReference type="ARBA" id="ARBA00022729"/>
    </source>
</evidence>
<dbReference type="EC" id="3.4.16.4" evidence="4"/>
<keyword evidence="14" id="KW-0472">Membrane</keyword>
<evidence type="ECO:0000259" key="16">
    <source>
        <dbReference type="SMART" id="SM00936"/>
    </source>
</evidence>
<protein>
    <recommendedName>
        <fullName evidence="4">serine-type D-Ala-D-Ala carboxypeptidase</fullName>
        <ecNumber evidence="4">3.4.16.4</ecNumber>
    </recommendedName>
</protein>
<dbReference type="Pfam" id="PF07943">
    <property type="entry name" value="PBP5_C"/>
    <property type="match status" value="1"/>
</dbReference>
<dbReference type="PRINTS" id="PR00725">
    <property type="entry name" value="DADACBPTASE1"/>
</dbReference>
<dbReference type="PANTHER" id="PTHR21581:SF6">
    <property type="entry name" value="TRAFFICKING PROTEIN PARTICLE COMPLEX SUBUNIT 12"/>
    <property type="match status" value="1"/>
</dbReference>
<keyword evidence="6" id="KW-0645">Protease</keyword>
<comment type="similarity">
    <text evidence="3 13">Belongs to the peptidase S11 family.</text>
</comment>
<evidence type="ECO:0000256" key="4">
    <source>
        <dbReference type="ARBA" id="ARBA00012448"/>
    </source>
</evidence>
<evidence type="ECO:0000256" key="2">
    <source>
        <dbReference type="ARBA" id="ARBA00004752"/>
    </source>
</evidence>
<evidence type="ECO:0000256" key="9">
    <source>
        <dbReference type="ARBA" id="ARBA00022960"/>
    </source>
</evidence>
<evidence type="ECO:0000256" key="8">
    <source>
        <dbReference type="ARBA" id="ARBA00022801"/>
    </source>
</evidence>
<reference evidence="17 18" key="1">
    <citation type="submission" date="2024-04" db="EMBL/GenBank/DDBJ databases">
        <title>Isolation and characterization of novel acetogenic strains of the genera Terrisporobacter and Acetoanaerobium.</title>
        <authorList>
            <person name="Boeer T."/>
            <person name="Schueler M.A."/>
            <person name="Lueschen A."/>
            <person name="Eysell L."/>
            <person name="Droege J."/>
            <person name="Heinemann M."/>
            <person name="Engelhardt L."/>
            <person name="Basen M."/>
            <person name="Daniel R."/>
        </authorList>
    </citation>
    <scope>NUCLEOTIDE SEQUENCE [LARGE SCALE GENOMIC DNA]</scope>
    <source>
        <strain evidence="17 18">ELB</strain>
    </source>
</reference>
<keyword evidence="14" id="KW-1133">Transmembrane helix</keyword>
<evidence type="ECO:0000256" key="6">
    <source>
        <dbReference type="ARBA" id="ARBA00022670"/>
    </source>
</evidence>
<keyword evidence="7 15" id="KW-0732">Signal</keyword>
<keyword evidence="10" id="KW-0573">Peptidoglycan synthesis</keyword>
<dbReference type="EMBL" id="CP154622">
    <property type="protein sequence ID" value="XAM42882.1"/>
    <property type="molecule type" value="Genomic_DNA"/>
</dbReference>
<evidence type="ECO:0000256" key="12">
    <source>
        <dbReference type="ARBA" id="ARBA00034000"/>
    </source>
</evidence>
<dbReference type="SMART" id="SM00936">
    <property type="entry name" value="PBP5_C"/>
    <property type="match status" value="1"/>
</dbReference>
<dbReference type="InterPro" id="IPR015956">
    <property type="entry name" value="Peniciliin-bd_prot_C_sf"/>
</dbReference>
<evidence type="ECO:0000256" key="11">
    <source>
        <dbReference type="ARBA" id="ARBA00023316"/>
    </source>
</evidence>
<sequence>MKKFLSFFLAFLFSITTFSGPISVFADSKDVSISSPNSVVLDYETGTVLYEKNGNKKIYPASTTKIWTAYLVIKNVKDLDHSIEIDKDLSVDGSSMYLQKGEIFTVRELLQGLLVHSSNDTAEVLAEYVSGSKEAFADLMNKEARAIGAKNTHFNNPHGLPDKEHYTTAYDMALMARQAMSNDLIREIVSTKSLTFEKCDTPTSKRFITRTFFNTNKFLTSTEKIQYKGKSVDIKYDIVDGIKTGYTDDAGRCLLSSAVKNDMRVISAVYKDAGTDVYADSRTLIDYAFNNYYNQTIINKADYTKSKRVLFTEEKELLYEPEFNYKIVLEKGSKASENYNAKVNLDYDLPIKKGDKVGTLDVYNGKTLEKTINLVAKNNLNSLFGFITENTTVKYSIKLALALISLFIIFIISKIIKKRKARRRRKSVNFKRK</sequence>
<comment type="pathway">
    <text evidence="2">Cell wall biogenesis; peptidoglycan biosynthesis.</text>
</comment>
<dbReference type="InterPro" id="IPR001967">
    <property type="entry name" value="Peptidase_S11_N"/>
</dbReference>
<keyword evidence="11" id="KW-0961">Cell wall biogenesis/degradation</keyword>